<comment type="caution">
    <text evidence="1">The sequence shown here is derived from an EMBL/GenBank/DDBJ whole genome shotgun (WGS) entry which is preliminary data.</text>
</comment>
<name>A0AAN4UTJ0_9RHOB</name>
<evidence type="ECO:0000313" key="4">
    <source>
        <dbReference type="Proteomes" id="UP000634647"/>
    </source>
</evidence>
<dbReference type="EMBL" id="FNOB01000020">
    <property type="protein sequence ID" value="SDX57106.1"/>
    <property type="molecule type" value="Genomic_DNA"/>
</dbReference>
<accession>A0AAN4UTJ0</accession>
<dbReference type="InterPro" id="IPR014722">
    <property type="entry name" value="Rib_uL2_dom2"/>
</dbReference>
<protein>
    <submittedName>
        <fullName evidence="2">Transcriptional antiterminator RfaH</fullName>
    </submittedName>
</protein>
<reference evidence="1" key="1">
    <citation type="journal article" date="2014" name="Int. J. Syst. Evol. Microbiol.">
        <title>Complete genome sequence of Corynebacterium casei LMG S-19264T (=DSM 44701T), isolated from a smear-ripened cheese.</title>
        <authorList>
            <consortium name="US DOE Joint Genome Institute (JGI-PGF)"/>
            <person name="Walter F."/>
            <person name="Albersmeier A."/>
            <person name="Kalinowski J."/>
            <person name="Ruckert C."/>
        </authorList>
    </citation>
    <scope>NUCLEOTIDE SEQUENCE</scope>
    <source>
        <strain evidence="1">CGMCC 1.10859</strain>
    </source>
</reference>
<dbReference type="EMBL" id="BNAB01000017">
    <property type="protein sequence ID" value="GHE04516.1"/>
    <property type="molecule type" value="Genomic_DNA"/>
</dbReference>
<dbReference type="SUPFAM" id="SSF50104">
    <property type="entry name" value="Translation proteins SH3-like domain"/>
    <property type="match status" value="1"/>
</dbReference>
<proteinExistence type="predicted"/>
<dbReference type="AlphaFoldDB" id="A0AAN4UTJ0"/>
<keyword evidence="3" id="KW-1185">Reference proteome</keyword>
<dbReference type="Proteomes" id="UP000634647">
    <property type="component" value="Unassembled WGS sequence"/>
</dbReference>
<organism evidence="1 4">
    <name type="scientific">Allgaiera indica</name>
    <dbReference type="NCBI Taxonomy" id="765699"/>
    <lineage>
        <taxon>Bacteria</taxon>
        <taxon>Pseudomonadati</taxon>
        <taxon>Pseudomonadota</taxon>
        <taxon>Alphaproteobacteria</taxon>
        <taxon>Rhodobacterales</taxon>
        <taxon>Paracoccaceae</taxon>
        <taxon>Allgaiera</taxon>
    </lineage>
</organism>
<dbReference type="Proteomes" id="UP000199541">
    <property type="component" value="Unassembled WGS sequence"/>
</dbReference>
<sequence length="87" mass="9861">MTGLMARCDGAGVFDSATPFRPGDDVRIGAGPFLDFVAWVEELALDQRVWVLLDLMGRKTRIARIIPRCCAPWGPERCQRTQWARRL</sequence>
<dbReference type="CDD" id="cd06091">
    <property type="entry name" value="KOW_NusG"/>
    <property type="match status" value="1"/>
</dbReference>
<evidence type="ECO:0000313" key="2">
    <source>
        <dbReference type="EMBL" id="SDX57106.1"/>
    </source>
</evidence>
<dbReference type="InterPro" id="IPR008991">
    <property type="entry name" value="Translation_prot_SH3-like_sf"/>
</dbReference>
<evidence type="ECO:0000313" key="1">
    <source>
        <dbReference type="EMBL" id="GHE04516.1"/>
    </source>
</evidence>
<gene>
    <name evidence="1" type="ORF">GCM10008024_31960</name>
    <name evidence="2" type="ORF">SAMN05444006_12032</name>
</gene>
<reference evidence="2 3" key="2">
    <citation type="submission" date="2016-10" db="EMBL/GenBank/DDBJ databases">
        <authorList>
            <person name="Varghese N."/>
            <person name="Submissions S."/>
        </authorList>
    </citation>
    <scope>NUCLEOTIDE SEQUENCE [LARGE SCALE GENOMIC DNA]</scope>
    <source>
        <strain evidence="2 3">DSM 24802</strain>
    </source>
</reference>
<dbReference type="RefSeq" id="WP_143037563.1">
    <property type="nucleotide sequence ID" value="NZ_BNAB01000017.1"/>
</dbReference>
<dbReference type="Gene3D" id="2.30.30.30">
    <property type="match status" value="1"/>
</dbReference>
<evidence type="ECO:0000313" key="3">
    <source>
        <dbReference type="Proteomes" id="UP000199541"/>
    </source>
</evidence>
<reference evidence="1" key="3">
    <citation type="submission" date="2023-06" db="EMBL/GenBank/DDBJ databases">
        <authorList>
            <person name="Sun Q."/>
            <person name="Zhou Y."/>
        </authorList>
    </citation>
    <scope>NUCLEOTIDE SEQUENCE</scope>
    <source>
        <strain evidence="1">CGMCC 1.10859</strain>
    </source>
</reference>